<name>A0A382J7J8_9ZZZZ</name>
<dbReference type="EMBL" id="UINC01071694">
    <property type="protein sequence ID" value="SVC06801.1"/>
    <property type="molecule type" value="Genomic_DNA"/>
</dbReference>
<gene>
    <name evidence="1" type="ORF">METZ01_LOCUS259655</name>
</gene>
<dbReference type="AlphaFoldDB" id="A0A382J7J8"/>
<reference evidence="1" key="1">
    <citation type="submission" date="2018-05" db="EMBL/GenBank/DDBJ databases">
        <authorList>
            <person name="Lanie J.A."/>
            <person name="Ng W.-L."/>
            <person name="Kazmierczak K.M."/>
            <person name="Andrzejewski T.M."/>
            <person name="Davidsen T.M."/>
            <person name="Wayne K.J."/>
            <person name="Tettelin H."/>
            <person name="Glass J.I."/>
            <person name="Rusch D."/>
            <person name="Podicherti R."/>
            <person name="Tsui H.-C.T."/>
            <person name="Winkler M.E."/>
        </authorList>
    </citation>
    <scope>NUCLEOTIDE SEQUENCE</scope>
</reference>
<evidence type="ECO:0008006" key="2">
    <source>
        <dbReference type="Google" id="ProtNLM"/>
    </source>
</evidence>
<accession>A0A382J7J8</accession>
<sequence length="196" mass="22072">MKYNIITVVMIATLVLTGCGSKGGPDLSPEASRKAVKNLPKWFVNTPEKDGYKYQAGQATSQSMQLAVDKARVAAVSNLSQMVKSEWSGYTKRVQEETGMGSESKLLDQFSTTQENVISNQLENVMVKERDIQVENSDGTRIYRVFILVEYDLNAANEKLLAQIKADQQLYDAIKASELVDEMEQKVEAYRQRYKK</sequence>
<organism evidence="1">
    <name type="scientific">marine metagenome</name>
    <dbReference type="NCBI Taxonomy" id="408172"/>
    <lineage>
        <taxon>unclassified sequences</taxon>
        <taxon>metagenomes</taxon>
        <taxon>ecological metagenomes</taxon>
    </lineage>
</organism>
<evidence type="ECO:0000313" key="1">
    <source>
        <dbReference type="EMBL" id="SVC06801.1"/>
    </source>
</evidence>
<protein>
    <recommendedName>
        <fullName evidence="2">LPP20 lipoprotein</fullName>
    </recommendedName>
</protein>
<dbReference type="PROSITE" id="PS51257">
    <property type="entry name" value="PROKAR_LIPOPROTEIN"/>
    <property type="match status" value="1"/>
</dbReference>
<proteinExistence type="predicted"/>